<dbReference type="PANTHER" id="PTHR30287">
    <property type="entry name" value="MEMBRANE COMPONENT OF PREDICTED ABC SUPERFAMILY METABOLITE UPTAKE TRANSPORTER"/>
    <property type="match status" value="1"/>
</dbReference>
<evidence type="ECO:0000313" key="9">
    <source>
        <dbReference type="Proteomes" id="UP000249254"/>
    </source>
</evidence>
<organism evidence="8 9">
    <name type="scientific">Phenylobacterium soli</name>
    <dbReference type="NCBI Taxonomy" id="2170551"/>
    <lineage>
        <taxon>Bacteria</taxon>
        <taxon>Pseudomonadati</taxon>
        <taxon>Pseudomonadota</taxon>
        <taxon>Alphaproteobacteria</taxon>
        <taxon>Caulobacterales</taxon>
        <taxon>Caulobacteraceae</taxon>
        <taxon>Phenylobacterium</taxon>
    </lineage>
</organism>
<protein>
    <submittedName>
        <fullName evidence="8">Oxidoreductase</fullName>
    </submittedName>
</protein>
<feature type="transmembrane region" description="Helical" evidence="6">
    <location>
        <begin position="305"/>
        <end position="332"/>
    </location>
</feature>
<feature type="transmembrane region" description="Helical" evidence="6">
    <location>
        <begin position="352"/>
        <end position="373"/>
    </location>
</feature>
<evidence type="ECO:0000256" key="4">
    <source>
        <dbReference type="ARBA" id="ARBA00022989"/>
    </source>
</evidence>
<keyword evidence="9" id="KW-1185">Reference proteome</keyword>
<sequence>MIPLSVRFAARELRSGVRGFRIFLACLALGVAAIAAAGSTAEAFRQGLASQAREILGGDVAVSVQLRRFTPEERRVLEGMGRVSWAVGSRAMAQSASGERRLVELRGVAGDYPLAGKVTLAGAPSLDAALRPEAGAWGAAVEQALLDRLHLKLGDRFDAGNVPIVARAVLKEEPDRLSRGFALGPRVLTRMGALEQGGFLVAGLPFGETARIALKPGVAPKGAMAQIRRELPGRSFRIRDRDDAAPGVKRLIDQLEYFLGFIGLASLVAGGLGVFGAVSAYLEARKPAIATLKALGAQGALIRDAYLVQIAVLAALGVAIGLVVGAVAPLALGALVKDKLPVPALFAIYPLPLAKAAAFGLLSAAAFSLAPLARARATPPASLFRSDLSGRVRFGPEIIAAGLAAAGLAALAVVTAPTPLAAGIMIAGVAAAFTVLWALGWAAARLAGRMRAGARGAVRIGLANLAGPRSAARTASPAIGLGVGLLACVVLIQSSLLAEVSDVAPRTAPALVFTDIPAERAAELDAVVARAFGRPLSRETWLRAPFFTGRIVKVRGAPVDPKALPERERWAYDNDISMSAIGPEPPNPQITAGRWWPAGYAGPPLAAVDEDVARGAALKVGDAITVQVLGVEIEARVAALRKVEFGSFGASFPVVFTPSAVAGADLHQVAIAKADRAAEARVVHALAGPFPEVNVISVREQLEAATDLFNRVALAVRGAAAVAALAGLLVLAGAIAARARERTREAAILKVLGASRAQILFAYVLEYGLVGAIAGAAGVALGYVAAWPVVVKVFQAHWSVDWAGVAALLGAAAGLAGAGGLVAAFQALSQRPAPALRAE</sequence>
<keyword evidence="2" id="KW-1003">Cell membrane</keyword>
<comment type="caution">
    <text evidence="8">The sequence shown here is derived from an EMBL/GenBank/DDBJ whole genome shotgun (WGS) entry which is preliminary data.</text>
</comment>
<feature type="transmembrane region" description="Helical" evidence="6">
    <location>
        <begin position="394"/>
        <end position="414"/>
    </location>
</feature>
<dbReference type="OrthoDB" id="9775544at2"/>
<dbReference type="PANTHER" id="PTHR30287:SF1">
    <property type="entry name" value="INNER MEMBRANE PROTEIN"/>
    <property type="match status" value="1"/>
</dbReference>
<keyword evidence="5 6" id="KW-0472">Membrane</keyword>
<accession>A0A328APZ9</accession>
<dbReference type="EMBL" id="QFYQ01000001">
    <property type="protein sequence ID" value="RAK55826.1"/>
    <property type="molecule type" value="Genomic_DNA"/>
</dbReference>
<evidence type="ECO:0000259" key="7">
    <source>
        <dbReference type="Pfam" id="PF02687"/>
    </source>
</evidence>
<dbReference type="Proteomes" id="UP000249254">
    <property type="component" value="Unassembled WGS sequence"/>
</dbReference>
<keyword evidence="3 6" id="KW-0812">Transmembrane</keyword>
<dbReference type="AlphaFoldDB" id="A0A328APZ9"/>
<feature type="domain" description="ABC3 transporter permease C-terminal" evidence="7">
    <location>
        <begin position="719"/>
        <end position="830"/>
    </location>
</feature>
<keyword evidence="4 6" id="KW-1133">Transmembrane helix</keyword>
<feature type="transmembrane region" description="Helical" evidence="6">
    <location>
        <begin position="420"/>
        <end position="444"/>
    </location>
</feature>
<evidence type="ECO:0000256" key="2">
    <source>
        <dbReference type="ARBA" id="ARBA00022475"/>
    </source>
</evidence>
<dbReference type="GO" id="GO:0005886">
    <property type="term" value="C:plasma membrane"/>
    <property type="evidence" value="ECO:0007669"/>
    <property type="project" value="UniProtKB-SubCell"/>
</dbReference>
<name>A0A328APZ9_9CAUL</name>
<evidence type="ECO:0000256" key="5">
    <source>
        <dbReference type="ARBA" id="ARBA00023136"/>
    </source>
</evidence>
<evidence type="ECO:0000313" key="8">
    <source>
        <dbReference type="EMBL" id="RAK55826.1"/>
    </source>
</evidence>
<dbReference type="Pfam" id="PF02687">
    <property type="entry name" value="FtsX"/>
    <property type="match status" value="2"/>
</dbReference>
<feature type="transmembrane region" description="Helical" evidence="6">
    <location>
        <begin position="718"/>
        <end position="739"/>
    </location>
</feature>
<dbReference type="InterPro" id="IPR038766">
    <property type="entry name" value="Membrane_comp_ABC_pdt"/>
</dbReference>
<feature type="transmembrane region" description="Helical" evidence="6">
    <location>
        <begin position="478"/>
        <end position="498"/>
    </location>
</feature>
<feature type="transmembrane region" description="Helical" evidence="6">
    <location>
        <begin position="760"/>
        <end position="785"/>
    </location>
</feature>
<proteinExistence type="predicted"/>
<feature type="domain" description="ABC3 transporter permease C-terminal" evidence="7">
    <location>
        <begin position="261"/>
        <end position="380"/>
    </location>
</feature>
<evidence type="ECO:0000256" key="3">
    <source>
        <dbReference type="ARBA" id="ARBA00022692"/>
    </source>
</evidence>
<feature type="transmembrane region" description="Helical" evidence="6">
    <location>
        <begin position="805"/>
        <end position="828"/>
    </location>
</feature>
<evidence type="ECO:0000256" key="6">
    <source>
        <dbReference type="SAM" id="Phobius"/>
    </source>
</evidence>
<gene>
    <name evidence="8" type="ORF">DJ017_15565</name>
</gene>
<feature type="transmembrane region" description="Helical" evidence="6">
    <location>
        <begin position="257"/>
        <end position="284"/>
    </location>
</feature>
<comment type="subcellular location">
    <subcellularLocation>
        <location evidence="1">Cell membrane</location>
        <topology evidence="1">Multi-pass membrane protein</topology>
    </subcellularLocation>
</comment>
<dbReference type="InterPro" id="IPR003838">
    <property type="entry name" value="ABC3_permease_C"/>
</dbReference>
<reference evidence="9" key="1">
    <citation type="submission" date="2018-05" db="EMBL/GenBank/DDBJ databases">
        <authorList>
            <person name="Li X."/>
        </authorList>
    </citation>
    <scope>NUCLEOTIDE SEQUENCE [LARGE SCALE GENOMIC DNA]</scope>
    <source>
        <strain evidence="9">LX32</strain>
    </source>
</reference>
<evidence type="ECO:0000256" key="1">
    <source>
        <dbReference type="ARBA" id="ARBA00004651"/>
    </source>
</evidence>
<dbReference type="RefSeq" id="WP_111529574.1">
    <property type="nucleotide sequence ID" value="NZ_JBHRSG010000003.1"/>
</dbReference>